<dbReference type="PROSITE" id="PS51257">
    <property type="entry name" value="PROKAR_LIPOPROTEIN"/>
    <property type="match status" value="1"/>
</dbReference>
<proteinExistence type="predicted"/>
<dbReference type="Proteomes" id="UP000430120">
    <property type="component" value="Unassembled WGS sequence"/>
</dbReference>
<sequence>MTSVLQRVATPRSAGGLAGLGLALSLAACGGGGSGTDSSASAETDQAQSLSATATTTPQQTAQVADAVVDTALAVDPGALSTPAATHVGVAAAGAQLQGSVNCAGGGTASVVMTGPTLAGLLDGVPEAGEVTQLTYSACRGPDAQVALDGTVTMTVTQADSSSLTVTLATSNLQASLPLSALAWGGSLSVTRSGTVASSGASTTSSAWSASGLSLVATRNGHEADLSFNGSGTRTVQWQDGVPASSSYQGSSSLGLTSSRWNGTLDVATQGAMAFDPEGEPQSGSLSLSLGLYHWTATLADGTATVTVDRNGDGVVDRTHSWPVADWLASAAQ</sequence>
<gene>
    <name evidence="2" type="ORF">F7Q92_20165</name>
</gene>
<dbReference type="AlphaFoldDB" id="A0A643F7T5"/>
<dbReference type="OrthoDB" id="9829145at2"/>
<protein>
    <submittedName>
        <fullName evidence="2">Uncharacterized protein</fullName>
    </submittedName>
</protein>
<evidence type="ECO:0000256" key="1">
    <source>
        <dbReference type="SAM" id="MobiDB-lite"/>
    </source>
</evidence>
<organism evidence="2 3">
    <name type="scientific">Ideonella dechloratans</name>
    <dbReference type="NCBI Taxonomy" id="36863"/>
    <lineage>
        <taxon>Bacteria</taxon>
        <taxon>Pseudomonadati</taxon>
        <taxon>Pseudomonadota</taxon>
        <taxon>Betaproteobacteria</taxon>
        <taxon>Burkholderiales</taxon>
        <taxon>Sphaerotilaceae</taxon>
        <taxon>Ideonella</taxon>
    </lineage>
</organism>
<accession>A0A643F7T5</accession>
<reference evidence="2 3" key="1">
    <citation type="submission" date="2019-09" db="EMBL/GenBank/DDBJ databases">
        <title>Draft genome sequences of 48 bacterial type strains from the CCUG.</title>
        <authorList>
            <person name="Tunovic T."/>
            <person name="Pineiro-Iglesias B."/>
            <person name="Unosson C."/>
            <person name="Inganas E."/>
            <person name="Ohlen M."/>
            <person name="Cardew S."/>
            <person name="Jensie-Markopoulos S."/>
            <person name="Salva-Serra F."/>
            <person name="Jaen-Luchoro D."/>
            <person name="Karlsson R."/>
            <person name="Svensson-Stadler L."/>
            <person name="Chun J."/>
            <person name="Moore E."/>
        </authorList>
    </citation>
    <scope>NUCLEOTIDE SEQUENCE [LARGE SCALE GENOMIC DNA]</scope>
    <source>
        <strain evidence="2 3">CCUG 30977</strain>
    </source>
</reference>
<dbReference type="RefSeq" id="WP_151125863.1">
    <property type="nucleotide sequence ID" value="NZ_CP088082.1"/>
</dbReference>
<keyword evidence="3" id="KW-1185">Reference proteome</keyword>
<dbReference type="EMBL" id="VZPB01000083">
    <property type="protein sequence ID" value="KAB0573952.1"/>
    <property type="molecule type" value="Genomic_DNA"/>
</dbReference>
<comment type="caution">
    <text evidence="2">The sequence shown here is derived from an EMBL/GenBank/DDBJ whole genome shotgun (WGS) entry which is preliminary data.</text>
</comment>
<name>A0A643F7T5_IDEDE</name>
<evidence type="ECO:0000313" key="3">
    <source>
        <dbReference type="Proteomes" id="UP000430120"/>
    </source>
</evidence>
<feature type="region of interest" description="Disordered" evidence="1">
    <location>
        <begin position="34"/>
        <end position="58"/>
    </location>
</feature>
<feature type="compositionally biased region" description="Low complexity" evidence="1">
    <location>
        <begin position="36"/>
        <end position="58"/>
    </location>
</feature>
<evidence type="ECO:0000313" key="2">
    <source>
        <dbReference type="EMBL" id="KAB0573952.1"/>
    </source>
</evidence>